<dbReference type="GO" id="GO:0046872">
    <property type="term" value="F:metal ion binding"/>
    <property type="evidence" value="ECO:0007669"/>
    <property type="project" value="UniProtKB-KW"/>
</dbReference>
<dbReference type="Proteomes" id="UP000266328">
    <property type="component" value="Unassembled WGS sequence"/>
</dbReference>
<evidence type="ECO:0000313" key="12">
    <source>
        <dbReference type="EMBL" id="RIE05789.1"/>
    </source>
</evidence>
<evidence type="ECO:0000256" key="3">
    <source>
        <dbReference type="ARBA" id="ARBA00011048"/>
    </source>
</evidence>
<evidence type="ECO:0000313" key="13">
    <source>
        <dbReference type="Proteomes" id="UP000266328"/>
    </source>
</evidence>
<keyword evidence="7" id="KW-0560">Oxidoreductase</keyword>
<organism evidence="12 13">
    <name type="scientific">Candidatus Cryosericum terrychapinii</name>
    <dbReference type="NCBI Taxonomy" id="2290919"/>
    <lineage>
        <taxon>Bacteria</taxon>
        <taxon>Pseudomonadati</taxon>
        <taxon>Caldisericota/Cryosericota group</taxon>
        <taxon>Candidatus Cryosericota</taxon>
        <taxon>Candidatus Cryosericia</taxon>
        <taxon>Candidatus Cryosericales</taxon>
        <taxon>Candidatus Cryosericaceae</taxon>
        <taxon>Candidatus Cryosericum</taxon>
    </lineage>
</organism>
<keyword evidence="8" id="KW-0408">Iron</keyword>
<feature type="domain" description="NADH:flavin oxidoreductase/NADH oxidase N-terminal" evidence="10">
    <location>
        <begin position="11"/>
        <end position="376"/>
    </location>
</feature>
<comment type="cofactor">
    <cofactor evidence="2">
        <name>[4Fe-4S] cluster</name>
        <dbReference type="ChEBI" id="CHEBI:49883"/>
    </cofactor>
</comment>
<name>A0A398CX04_9BACT</name>
<dbReference type="PANTHER" id="PTHR42917">
    <property type="entry name" value="2,4-DIENOYL-COA REDUCTASE"/>
    <property type="match status" value="1"/>
</dbReference>
<dbReference type="AlphaFoldDB" id="A0A398CX04"/>
<reference evidence="12 13" key="1">
    <citation type="submission" date="2018-09" db="EMBL/GenBank/DDBJ databases">
        <title>Discovery and Ecogenomic Context for Candidatus Cryosericales, a Global Caldiserica Order Active in Thawing Permafrost.</title>
        <authorList>
            <person name="Martinez M.A."/>
            <person name="Woodcroft B.J."/>
            <person name="Ignacio Espinoza J.C."/>
            <person name="Zayed A."/>
            <person name="Singleton C.M."/>
            <person name="Boyd J."/>
            <person name="Li Y.-F."/>
            <person name="Purvine S."/>
            <person name="Maughan H."/>
            <person name="Hodgkins S.B."/>
            <person name="Anderson D."/>
            <person name="Sederholm M."/>
            <person name="Temperton B."/>
            <person name="Saleska S.R."/>
            <person name="Tyson G.W."/>
            <person name="Rich V.I."/>
        </authorList>
    </citation>
    <scope>NUCLEOTIDE SEQUENCE [LARGE SCALE GENOMIC DNA]</scope>
    <source>
        <strain evidence="12 13">SMC7</strain>
    </source>
</reference>
<gene>
    <name evidence="12" type="ORF">SMC7_06315</name>
</gene>
<dbReference type="OrthoDB" id="9772736at2"/>
<evidence type="ECO:0000256" key="5">
    <source>
        <dbReference type="ARBA" id="ARBA00022643"/>
    </source>
</evidence>
<proteinExistence type="inferred from homology"/>
<dbReference type="InterPro" id="IPR036188">
    <property type="entry name" value="FAD/NAD-bd_sf"/>
</dbReference>
<dbReference type="Gene3D" id="3.40.50.720">
    <property type="entry name" value="NAD(P)-binding Rossmann-like Domain"/>
    <property type="match status" value="1"/>
</dbReference>
<dbReference type="PRINTS" id="PR00368">
    <property type="entry name" value="FADPNR"/>
</dbReference>
<dbReference type="Gene3D" id="3.50.50.60">
    <property type="entry name" value="FAD/NAD(P)-binding domain"/>
    <property type="match status" value="1"/>
</dbReference>
<dbReference type="GO" id="GO:0010181">
    <property type="term" value="F:FMN binding"/>
    <property type="evidence" value="ECO:0007669"/>
    <property type="project" value="InterPro"/>
</dbReference>
<dbReference type="InterPro" id="IPR023753">
    <property type="entry name" value="FAD/NAD-binding_dom"/>
</dbReference>
<dbReference type="PANTHER" id="PTHR42917:SF2">
    <property type="entry name" value="2,4-DIENOYL-COA REDUCTASE [(2E)-ENOYL-COA-PRODUCING]"/>
    <property type="match status" value="1"/>
</dbReference>
<feature type="domain" description="FAD/NAD(P)-binding" evidence="11">
    <location>
        <begin position="427"/>
        <end position="685"/>
    </location>
</feature>
<evidence type="ECO:0000256" key="7">
    <source>
        <dbReference type="ARBA" id="ARBA00023002"/>
    </source>
</evidence>
<keyword evidence="4" id="KW-0285">Flavoprotein</keyword>
<comment type="cofactor">
    <cofactor evidence="1">
        <name>FMN</name>
        <dbReference type="ChEBI" id="CHEBI:58210"/>
    </cofactor>
</comment>
<comment type="similarity">
    <text evidence="3">In the N-terminal section; belongs to the NADH:flavin oxidoreductase/NADH oxidase family.</text>
</comment>
<dbReference type="InterPro" id="IPR001155">
    <property type="entry name" value="OxRdtase_FMN_N"/>
</dbReference>
<comment type="caution">
    <text evidence="12">The sequence shown here is derived from an EMBL/GenBank/DDBJ whole genome shotgun (WGS) entry which is preliminary data.</text>
</comment>
<dbReference type="Pfam" id="PF07992">
    <property type="entry name" value="Pyr_redox_2"/>
    <property type="match status" value="1"/>
</dbReference>
<keyword evidence="6" id="KW-0479">Metal-binding</keyword>
<dbReference type="GO" id="GO:0051536">
    <property type="term" value="F:iron-sulfur cluster binding"/>
    <property type="evidence" value="ECO:0007669"/>
    <property type="project" value="UniProtKB-KW"/>
</dbReference>
<keyword evidence="5" id="KW-0288">FMN</keyword>
<evidence type="ECO:0000259" key="10">
    <source>
        <dbReference type="Pfam" id="PF00724"/>
    </source>
</evidence>
<evidence type="ECO:0000256" key="9">
    <source>
        <dbReference type="ARBA" id="ARBA00023014"/>
    </source>
</evidence>
<keyword evidence="9" id="KW-0411">Iron-sulfur</keyword>
<sequence>MTSKNYPYSTLFSPIQVNRLTLKNRIVMGPMGNISMAEEMGRPSNKMIQYFADRARGGAGLLTSGLVPISQAVDPTVTERGNKSYFPRIDSSRTVFSGWRDLAESVHAYGCRFFIQLTAGLGRVGSPESLLTKFRMPVSASWNPNFYIPGIPCRPLTDGECRTIIKAAGQGAADAKAATIDGVYLHGHEGYLLEQMTNPAFNRRKLGRFANWQNFGLDMVKVVRKRVGLNFPIMYRIDLSLALNETYGNRMDTVASLRKFKKERTVAETLEYMVNLVKAGVDLFDVDLGCYDNWWLPHPPNSMPSGCFLPVSRLVKEWFAREKVLSNAGLPVPIVAVGKLGYPDLAEQALRNGECDMIMLARPLLADAEWPNKAYAGNVMDICPCIGDQEGCINEFVEGGHLQCSVNPRTGFEDVYVRELAPTSSPKKVAIIGAGPAGILCAITAAHRRHRVALFEKTDRVGGMLVPGSVAKIKYEVKNYLVYLEHQLKACQEKYDLTVELNSEVTPESLKGKGFDTVVVSVGGSAVTPRLPGVEQQNVIQAIDLFRKPELAAKARNVVVVGAGAVGCEAAQFLSAELGKKVTVVEMLPTIMPGLCTANRGHLIHELENLGVLLWNCTKLLSIEGNNVKLARNVSATVPDPYVTWTPLLPENISNPFAKPIKEEIEEQTIPAELVVLAMGLRSGRAFYEACVTTQAAPEVIQLGDTFQIGRVFEAVKSGSLVGRNL</sequence>
<evidence type="ECO:0000256" key="8">
    <source>
        <dbReference type="ARBA" id="ARBA00023004"/>
    </source>
</evidence>
<dbReference type="SUPFAM" id="SSF51971">
    <property type="entry name" value="Nucleotide-binding domain"/>
    <property type="match status" value="1"/>
</dbReference>
<dbReference type="InterPro" id="IPR051793">
    <property type="entry name" value="NADH:flavin_oxidoreductase"/>
</dbReference>
<dbReference type="InterPro" id="IPR013785">
    <property type="entry name" value="Aldolase_TIM"/>
</dbReference>
<accession>A0A398CX04</accession>
<evidence type="ECO:0000256" key="1">
    <source>
        <dbReference type="ARBA" id="ARBA00001917"/>
    </source>
</evidence>
<dbReference type="Gene3D" id="3.20.20.70">
    <property type="entry name" value="Aldolase class I"/>
    <property type="match status" value="1"/>
</dbReference>
<dbReference type="GO" id="GO:0016491">
    <property type="term" value="F:oxidoreductase activity"/>
    <property type="evidence" value="ECO:0007669"/>
    <property type="project" value="UniProtKB-KW"/>
</dbReference>
<protein>
    <submittedName>
        <fullName evidence="12">FAD-dependent oxidoreductase</fullName>
    </submittedName>
</protein>
<keyword evidence="13" id="KW-1185">Reference proteome</keyword>
<evidence type="ECO:0000256" key="6">
    <source>
        <dbReference type="ARBA" id="ARBA00022723"/>
    </source>
</evidence>
<dbReference type="PRINTS" id="PR00469">
    <property type="entry name" value="PNDRDTASEII"/>
</dbReference>
<dbReference type="Pfam" id="PF00724">
    <property type="entry name" value="Oxidored_FMN"/>
    <property type="match status" value="1"/>
</dbReference>
<evidence type="ECO:0000256" key="4">
    <source>
        <dbReference type="ARBA" id="ARBA00022630"/>
    </source>
</evidence>
<evidence type="ECO:0000256" key="2">
    <source>
        <dbReference type="ARBA" id="ARBA00001966"/>
    </source>
</evidence>
<evidence type="ECO:0000259" key="11">
    <source>
        <dbReference type="Pfam" id="PF07992"/>
    </source>
</evidence>
<dbReference type="SUPFAM" id="SSF51395">
    <property type="entry name" value="FMN-linked oxidoreductases"/>
    <property type="match status" value="1"/>
</dbReference>
<dbReference type="EMBL" id="QXIS01000033">
    <property type="protein sequence ID" value="RIE05789.1"/>
    <property type="molecule type" value="Genomic_DNA"/>
</dbReference>